<dbReference type="InterPro" id="IPR011109">
    <property type="entry name" value="DNA_bind_recombinase_dom"/>
</dbReference>
<sequence>MEKQQTSALIGDPAVIPIVKVKYCLYARKSTEQDEKQALSIDSQVKEMLAIAERDGLEIIDIRREAHSAKDSGQRPVFKELLDDIRRGRYSGILTWAPDRLSRNAGDLGSLVDLMDQKLLIEIHTYGQQFRNSPNEKFLLMILCSQAKLENDNKSINVKRGLKTRVEMGLWPAPAPTGYLKEKRMDRKCETLIDPDRAPIIKKMFEKVAYEKWSGRKVYHWLKFELNFKTVTGNKNLTLGNIYLILQNHFYYGIFEYPKNSGNWYTGKHEPIISKELFDMVQVQMKNQFVRSESKEFAFTKLMTCGLCGSGITADEKFKKQKNGNTHRHVYYGCTKVRDKECKCGYINEVELIKQFEELIEKIDIDEIGIKEKIKIEVERFKKFNQVVLGSKGKITVADIDIRNYAKYILREGKEVEKRELLGCLRSKVILNNKQITIHNGQLS</sequence>
<feature type="domain" description="Recombinase" evidence="2">
    <location>
        <begin position="176"/>
        <end position="292"/>
    </location>
</feature>
<dbReference type="PROSITE" id="PS51737">
    <property type="entry name" value="RECOMBINASE_DNA_BIND"/>
    <property type="match status" value="1"/>
</dbReference>
<dbReference type="InterPro" id="IPR025827">
    <property type="entry name" value="Zn_ribbon_recom_dom"/>
</dbReference>
<dbReference type="SMART" id="SM00857">
    <property type="entry name" value="Resolvase"/>
    <property type="match status" value="1"/>
</dbReference>
<dbReference type="InterPro" id="IPR050639">
    <property type="entry name" value="SSR_resolvase"/>
</dbReference>
<dbReference type="GO" id="GO:0000150">
    <property type="term" value="F:DNA strand exchange activity"/>
    <property type="evidence" value="ECO:0007669"/>
    <property type="project" value="InterPro"/>
</dbReference>
<comment type="caution">
    <text evidence="3">The sequence shown here is derived from an EMBL/GenBank/DDBJ whole genome shotgun (WGS) entry which is preliminary data.</text>
</comment>
<feature type="domain" description="Resolvase/invertase-type recombinase catalytic" evidence="1">
    <location>
        <begin position="22"/>
        <end position="169"/>
    </location>
</feature>
<accession>A0A419DDP9</accession>
<dbReference type="PANTHER" id="PTHR30461:SF23">
    <property type="entry name" value="DNA RECOMBINASE-RELATED"/>
    <property type="match status" value="1"/>
</dbReference>
<dbReference type="InterPro" id="IPR006119">
    <property type="entry name" value="Resolv_N"/>
</dbReference>
<dbReference type="PANTHER" id="PTHR30461">
    <property type="entry name" value="DNA-INVERTASE FROM LAMBDOID PROPHAGE"/>
    <property type="match status" value="1"/>
</dbReference>
<evidence type="ECO:0000259" key="2">
    <source>
        <dbReference type="PROSITE" id="PS51737"/>
    </source>
</evidence>
<evidence type="ECO:0000259" key="1">
    <source>
        <dbReference type="PROSITE" id="PS51736"/>
    </source>
</evidence>
<name>A0A419DDP9_9BACT</name>
<protein>
    <submittedName>
        <fullName evidence="3">Recombinase family protein</fullName>
    </submittedName>
</protein>
<evidence type="ECO:0000313" key="3">
    <source>
        <dbReference type="EMBL" id="RJO61197.1"/>
    </source>
</evidence>
<reference evidence="3 4" key="1">
    <citation type="journal article" date="2017" name="ISME J.">
        <title>Energy and carbon metabolisms in a deep terrestrial subsurface fluid microbial community.</title>
        <authorList>
            <person name="Momper L."/>
            <person name="Jungbluth S.P."/>
            <person name="Lee M.D."/>
            <person name="Amend J.P."/>
        </authorList>
    </citation>
    <scope>NUCLEOTIDE SEQUENCE [LARGE SCALE GENOMIC DNA]</scope>
    <source>
        <strain evidence="3">SURF_29</strain>
    </source>
</reference>
<dbReference type="Proteomes" id="UP000285655">
    <property type="component" value="Unassembled WGS sequence"/>
</dbReference>
<proteinExistence type="predicted"/>
<dbReference type="InterPro" id="IPR036162">
    <property type="entry name" value="Resolvase-like_N_sf"/>
</dbReference>
<dbReference type="InterPro" id="IPR038109">
    <property type="entry name" value="DNA_bind_recomb_sf"/>
</dbReference>
<organism evidence="3 4">
    <name type="scientific">candidate division WS5 bacterium</name>
    <dbReference type="NCBI Taxonomy" id="2093353"/>
    <lineage>
        <taxon>Bacteria</taxon>
        <taxon>candidate division WS5</taxon>
    </lineage>
</organism>
<evidence type="ECO:0000313" key="4">
    <source>
        <dbReference type="Proteomes" id="UP000285655"/>
    </source>
</evidence>
<dbReference type="CDD" id="cd00338">
    <property type="entry name" value="Ser_Recombinase"/>
    <property type="match status" value="1"/>
</dbReference>
<dbReference type="Gene3D" id="3.40.50.1390">
    <property type="entry name" value="Resolvase, N-terminal catalytic domain"/>
    <property type="match status" value="1"/>
</dbReference>
<dbReference type="Pfam" id="PF13408">
    <property type="entry name" value="Zn_ribbon_recom"/>
    <property type="match status" value="1"/>
</dbReference>
<dbReference type="PROSITE" id="PS51736">
    <property type="entry name" value="RECOMBINASES_3"/>
    <property type="match status" value="1"/>
</dbReference>
<gene>
    <name evidence="3" type="ORF">C4544_03440</name>
</gene>
<dbReference type="GO" id="GO:0003677">
    <property type="term" value="F:DNA binding"/>
    <property type="evidence" value="ECO:0007669"/>
    <property type="project" value="InterPro"/>
</dbReference>
<dbReference type="Pfam" id="PF00239">
    <property type="entry name" value="Resolvase"/>
    <property type="match status" value="1"/>
</dbReference>
<dbReference type="Pfam" id="PF07508">
    <property type="entry name" value="Recombinase"/>
    <property type="match status" value="1"/>
</dbReference>
<dbReference type="SUPFAM" id="SSF53041">
    <property type="entry name" value="Resolvase-like"/>
    <property type="match status" value="1"/>
</dbReference>
<dbReference type="EMBL" id="QZJW01000026">
    <property type="protein sequence ID" value="RJO61197.1"/>
    <property type="molecule type" value="Genomic_DNA"/>
</dbReference>
<dbReference type="Gene3D" id="3.90.1750.20">
    <property type="entry name" value="Putative Large Serine Recombinase, Chain B, Domain 2"/>
    <property type="match status" value="1"/>
</dbReference>
<dbReference type="AlphaFoldDB" id="A0A419DDP9"/>